<dbReference type="GO" id="GO:0000062">
    <property type="term" value="F:fatty-acyl-CoA binding"/>
    <property type="evidence" value="ECO:0007669"/>
    <property type="project" value="InterPro"/>
</dbReference>
<evidence type="ECO:0000313" key="3">
    <source>
        <dbReference type="Proteomes" id="UP000645828"/>
    </source>
</evidence>
<dbReference type="EMBL" id="CAJHUB010000749">
    <property type="protein sequence ID" value="CAD7680671.1"/>
    <property type="molecule type" value="Genomic_DNA"/>
</dbReference>
<organism evidence="2 3">
    <name type="scientific">Nyctereutes procyonoides</name>
    <name type="common">Raccoon dog</name>
    <name type="synonym">Canis procyonoides</name>
    <dbReference type="NCBI Taxonomy" id="34880"/>
    <lineage>
        <taxon>Eukaryota</taxon>
        <taxon>Metazoa</taxon>
        <taxon>Chordata</taxon>
        <taxon>Craniata</taxon>
        <taxon>Vertebrata</taxon>
        <taxon>Euteleostomi</taxon>
        <taxon>Mammalia</taxon>
        <taxon>Eutheria</taxon>
        <taxon>Laurasiatheria</taxon>
        <taxon>Carnivora</taxon>
        <taxon>Caniformia</taxon>
        <taxon>Canidae</taxon>
        <taxon>Nyctereutes</taxon>
    </lineage>
</organism>
<dbReference type="Gene3D" id="1.20.80.10">
    <property type="match status" value="1"/>
</dbReference>
<accession>A0A811YVL5</accession>
<dbReference type="PRINTS" id="PR00689">
    <property type="entry name" value="ACOABINDINGP"/>
</dbReference>
<comment type="caution">
    <text evidence="2">The sequence shown here is derived from an EMBL/GenBank/DDBJ whole genome shotgun (WGS) entry which is preliminary data.</text>
</comment>
<gene>
    <name evidence="2" type="ORF">NYPRO_LOCUS13463</name>
</gene>
<evidence type="ECO:0000259" key="1">
    <source>
        <dbReference type="Pfam" id="PF00887"/>
    </source>
</evidence>
<dbReference type="Pfam" id="PF00887">
    <property type="entry name" value="ACBP"/>
    <property type="match status" value="1"/>
</dbReference>
<sequence>MQHKKNDTTAQINLKDIILGWLGVLDLKVKAKWDAQNELKGTSMEDAVKKYIYEEDDLKKKIQGTGFGY</sequence>
<dbReference type="InterPro" id="IPR000582">
    <property type="entry name" value="Acyl-CoA-binding_protein"/>
</dbReference>
<dbReference type="SUPFAM" id="SSF47027">
    <property type="entry name" value="Acyl-CoA binding protein"/>
    <property type="match status" value="1"/>
</dbReference>
<dbReference type="AlphaFoldDB" id="A0A811YVL5"/>
<feature type="domain" description="ACB" evidence="1">
    <location>
        <begin position="23"/>
        <end position="52"/>
    </location>
</feature>
<evidence type="ECO:0000313" key="2">
    <source>
        <dbReference type="EMBL" id="CAD7680671.1"/>
    </source>
</evidence>
<dbReference type="Proteomes" id="UP000645828">
    <property type="component" value="Unassembled WGS sequence"/>
</dbReference>
<keyword evidence="3" id="KW-1185">Reference proteome</keyword>
<dbReference type="InterPro" id="IPR035984">
    <property type="entry name" value="Acyl-CoA-binding_sf"/>
</dbReference>
<reference evidence="2" key="1">
    <citation type="submission" date="2020-12" db="EMBL/GenBank/DDBJ databases">
        <authorList>
            <consortium name="Molecular Ecology Group"/>
        </authorList>
    </citation>
    <scope>NUCLEOTIDE SEQUENCE</scope>
    <source>
        <strain evidence="2">TBG_1078</strain>
    </source>
</reference>
<dbReference type="InterPro" id="IPR014352">
    <property type="entry name" value="FERM/acyl-CoA-bd_prot_sf"/>
</dbReference>
<name>A0A811YVL5_NYCPR</name>
<proteinExistence type="predicted"/>
<protein>
    <submittedName>
        <fullName evidence="2">(raccoon dog) hypothetical protein</fullName>
    </submittedName>
</protein>